<keyword evidence="4 5" id="KW-0503">Monooxygenase</keyword>
<comment type="cofactor">
    <cofactor evidence="5">
        <name>FAD</name>
        <dbReference type="ChEBI" id="CHEBI:57692"/>
    </cofactor>
</comment>
<dbReference type="SUPFAM" id="SSF51905">
    <property type="entry name" value="FAD/NAD(P)-binding domain"/>
    <property type="match status" value="1"/>
</dbReference>
<comment type="caution">
    <text evidence="7">The sequence shown here is derived from an EMBL/GenBank/DDBJ whole genome shotgun (WGS) entry which is preliminary data.</text>
</comment>
<evidence type="ECO:0000256" key="2">
    <source>
        <dbReference type="ARBA" id="ARBA00022827"/>
    </source>
</evidence>
<organism evidence="7 8">
    <name type="scientific">Flavobacterium ginsengiterrae</name>
    <dbReference type="NCBI Taxonomy" id="871695"/>
    <lineage>
        <taxon>Bacteria</taxon>
        <taxon>Pseudomonadati</taxon>
        <taxon>Bacteroidota</taxon>
        <taxon>Flavobacteriia</taxon>
        <taxon>Flavobacteriales</taxon>
        <taxon>Flavobacteriaceae</taxon>
        <taxon>Flavobacterium</taxon>
    </lineage>
</organism>
<dbReference type="Pfam" id="PF01494">
    <property type="entry name" value="FAD_binding_3"/>
    <property type="match status" value="1"/>
</dbReference>
<sequence length="391" mass="44437">MLLDNKKVAIIGGGPGGLTLARLLQQDGVDVKVYERDENRNVRQQGSTLDLHDDTGLKAIIKAGLLDEFKKKYRPGADKMKITNRNMEVVFSDHDEKPNEDFGNEHFRPEIDRGPLRDLLIASLKEENIVWNSKFTEMKREGEGWQIFFENGTTAYADFVIASDGANSRVRKYITDIKPIFSGVTAIEINIYNAPKNAPKLWNFVNDGKIFALEEGKTVLLSAKGDGTLSVLIGSKTEQEWISDSGIDFKNKTSVAEWFKEEFSNWNSEWQELFQSDEISIIPRPMYHFPLDQYWEPLSNLTMIGDAAHRMPPYAGEGANQALADALELHEVLMSKLFVNLKDAVAFFEKRMVARTSEITEVTLQQTEAMHDENNLQLLLDFFDENINSQF</sequence>
<feature type="binding site" evidence="5">
    <location>
        <position position="306"/>
    </location>
    <ligand>
        <name>FAD</name>
        <dbReference type="ChEBI" id="CHEBI:57692"/>
    </ligand>
</feature>
<keyword evidence="2 5" id="KW-0274">FAD</keyword>
<name>A0ABP7G6D3_9FLAO</name>
<dbReference type="EMBL" id="BAABDU010000002">
    <property type="protein sequence ID" value="GAA3755695.1"/>
    <property type="molecule type" value="Genomic_DNA"/>
</dbReference>
<proteinExistence type="inferred from homology"/>
<gene>
    <name evidence="7" type="ORF">GCM10022423_02160</name>
</gene>
<keyword evidence="8" id="KW-1185">Reference proteome</keyword>
<dbReference type="HAMAP" id="MF_00845">
    <property type="entry name" value="TetX_monooxygenase"/>
    <property type="match status" value="1"/>
</dbReference>
<keyword evidence="5" id="KW-0547">Nucleotide-binding</keyword>
<feature type="binding site" evidence="5">
    <location>
        <position position="50"/>
    </location>
    <ligand>
        <name>FAD</name>
        <dbReference type="ChEBI" id="CHEBI:57692"/>
    </ligand>
</feature>
<comment type="function">
    <text evidence="5">An FAD-requiring monooxygenase active on some tetracycline antibiotic derivatives, which leads to their inactivation. Hydroxylates carbon 11a of tetracycline and some analogs.</text>
</comment>
<feature type="domain" description="FAD-binding" evidence="6">
    <location>
        <begin position="7"/>
        <end position="334"/>
    </location>
</feature>
<feature type="binding site" evidence="5">
    <location>
        <position position="43"/>
    </location>
    <ligand>
        <name>NADPH</name>
        <dbReference type="ChEBI" id="CHEBI:57783"/>
    </ligand>
</feature>
<comment type="subcellular location">
    <subcellularLocation>
        <location evidence="5">Cytoplasm</location>
    </subcellularLocation>
</comment>
<dbReference type="PANTHER" id="PTHR46972:SF1">
    <property type="entry name" value="FAD DEPENDENT OXIDOREDUCTASE DOMAIN-CONTAINING PROTEIN"/>
    <property type="match status" value="1"/>
</dbReference>
<comment type="similarity">
    <text evidence="5">Belongs to the aromatic-ring hydroxylase family. TetX subfamily.</text>
</comment>
<dbReference type="Gene3D" id="3.50.50.60">
    <property type="entry name" value="FAD/NAD(P)-binding domain"/>
    <property type="match status" value="1"/>
</dbReference>
<comment type="domain">
    <text evidence="5">Consists of an N-terminal FAD-binding domain with a Rossman fold and a C-terminal substrate-binding domain.</text>
</comment>
<dbReference type="RefSeq" id="WP_345139064.1">
    <property type="nucleotide sequence ID" value="NZ_BAABDU010000002.1"/>
</dbReference>
<evidence type="ECO:0000256" key="3">
    <source>
        <dbReference type="ARBA" id="ARBA00023002"/>
    </source>
</evidence>
<dbReference type="PANTHER" id="PTHR46972">
    <property type="entry name" value="MONOOXYGENASE ASQM-RELATED"/>
    <property type="match status" value="1"/>
</dbReference>
<comment type="subunit">
    <text evidence="5">Monomer.</text>
</comment>
<dbReference type="PRINTS" id="PR00420">
    <property type="entry name" value="RNGMNOXGNASE"/>
</dbReference>
<dbReference type="EC" id="1.14.13.-" evidence="5"/>
<protein>
    <recommendedName>
        <fullName evidence="5">Flavin-dependent monooxygenase</fullName>
    </recommendedName>
    <alternativeName>
        <fullName evidence="5">TetX monooxygenase</fullName>
        <shortName evidence="5">TetX</shortName>
        <ecNumber evidence="5">1.14.13.-</ecNumber>
    </alternativeName>
</protein>
<dbReference type="Proteomes" id="UP001500748">
    <property type="component" value="Unassembled WGS sequence"/>
</dbReference>
<evidence type="ECO:0000313" key="8">
    <source>
        <dbReference type="Proteomes" id="UP001500748"/>
    </source>
</evidence>
<keyword evidence="3 5" id="KW-0560">Oxidoreductase</keyword>
<evidence type="ECO:0000256" key="5">
    <source>
        <dbReference type="HAMAP-Rule" id="MF_00845"/>
    </source>
</evidence>
<dbReference type="InterPro" id="IPR036188">
    <property type="entry name" value="FAD/NAD-bd_sf"/>
</dbReference>
<evidence type="ECO:0000256" key="1">
    <source>
        <dbReference type="ARBA" id="ARBA00022630"/>
    </source>
</evidence>
<reference evidence="8" key="1">
    <citation type="journal article" date="2019" name="Int. J. Syst. Evol. Microbiol.">
        <title>The Global Catalogue of Microorganisms (GCM) 10K type strain sequencing project: providing services to taxonomists for standard genome sequencing and annotation.</title>
        <authorList>
            <consortium name="The Broad Institute Genomics Platform"/>
            <consortium name="The Broad Institute Genome Sequencing Center for Infectious Disease"/>
            <person name="Wu L."/>
            <person name="Ma J."/>
        </authorList>
    </citation>
    <scope>NUCLEOTIDE SEQUENCE [LARGE SCALE GENOMIC DNA]</scope>
    <source>
        <strain evidence="8">JCM 17337</strain>
    </source>
</reference>
<evidence type="ECO:0000313" key="7">
    <source>
        <dbReference type="EMBL" id="GAA3755695.1"/>
    </source>
</evidence>
<feature type="binding site" evidence="5">
    <location>
        <position position="113"/>
    </location>
    <ligand>
        <name>FAD</name>
        <dbReference type="ChEBI" id="CHEBI:57692"/>
    </ligand>
</feature>
<dbReference type="InterPro" id="IPR002938">
    <property type="entry name" value="FAD-bd"/>
</dbReference>
<dbReference type="InterPro" id="IPR043683">
    <property type="entry name" value="TetX_monooxygenase"/>
</dbReference>
<accession>A0ABP7G6D3</accession>
<keyword evidence="5" id="KW-0963">Cytoplasm</keyword>
<comment type="catalytic activity">
    <reaction evidence="5">
        <text>a tetracycline + NADPH + O2 + H(+) = an 11a-hydroxytetracycline + NADP(+) + H2O</text>
        <dbReference type="Rhea" id="RHEA:61444"/>
        <dbReference type="ChEBI" id="CHEBI:15377"/>
        <dbReference type="ChEBI" id="CHEBI:15378"/>
        <dbReference type="ChEBI" id="CHEBI:15379"/>
        <dbReference type="ChEBI" id="CHEBI:57783"/>
        <dbReference type="ChEBI" id="CHEBI:58349"/>
        <dbReference type="ChEBI" id="CHEBI:144644"/>
        <dbReference type="ChEBI" id="CHEBI:144645"/>
    </reaction>
</comment>
<evidence type="ECO:0000259" key="6">
    <source>
        <dbReference type="Pfam" id="PF01494"/>
    </source>
</evidence>
<evidence type="ECO:0000256" key="4">
    <source>
        <dbReference type="ARBA" id="ARBA00023033"/>
    </source>
</evidence>
<keyword evidence="1 5" id="KW-0285">Flavoprotein</keyword>
<keyword evidence="5" id="KW-0521">NADP</keyword>